<feature type="chain" id="PRO_5020024595" evidence="6">
    <location>
        <begin position="29"/>
        <end position="214"/>
    </location>
</feature>
<dbReference type="AlphaFoldDB" id="A0A499RIY0"/>
<keyword evidence="4" id="KW-0472">Membrane</keyword>
<keyword evidence="3" id="KW-1052">Target cell membrane</keyword>
<keyword evidence="6" id="KW-0732">Signal</keyword>
<dbReference type="PANTHER" id="PTHR40388:SF1">
    <property type="entry name" value="BRYOPORIN"/>
    <property type="match status" value="1"/>
</dbReference>
<evidence type="ECO:0000256" key="3">
    <source>
        <dbReference type="ARBA" id="ARBA00022537"/>
    </source>
</evidence>
<evidence type="ECO:0000256" key="5">
    <source>
        <dbReference type="ARBA" id="ARBA00023331"/>
    </source>
</evidence>
<organism evidence="7">
    <name type="scientific">Colubraria reticulata</name>
    <dbReference type="NCBI Taxonomy" id="604273"/>
    <lineage>
        <taxon>Eukaryota</taxon>
        <taxon>Metazoa</taxon>
        <taxon>Spiralia</taxon>
        <taxon>Lophotrochozoa</taxon>
        <taxon>Mollusca</taxon>
        <taxon>Gastropoda</taxon>
        <taxon>Caenogastropoda</taxon>
        <taxon>Neogastropoda</taxon>
        <taxon>Buccinoidea</taxon>
        <taxon>Buccinidae</taxon>
        <taxon>Colubraria</taxon>
    </lineage>
</organism>
<reference evidence="7" key="1">
    <citation type="journal article" date="2018" name="Mol. Biol. Evol.">
        <title>Piercing Fishes: Porin Expansion and Adaptation to Hematophagy in the Vampire Snail Cumia reticulata.</title>
        <authorList>
            <person name="Gerdol M."/>
            <person name="Cervelli M."/>
            <person name="Oliverio M."/>
            <person name="Modica M.V."/>
        </authorList>
    </citation>
    <scope>NUCLEOTIDE SEQUENCE</scope>
</reference>
<sequence length="214" mass="24624">MVLQFPRLKTVLMICVFVIVTSRKDVVAKKTPYCKRVTDGSSLKENTLKDLKDLGYWVGVVIQVENWTRYPLLYPTVRLSGGTMATVPTTLLPCKREAFMVRKASFAGKGSYGTVSWEVYGANRLFVIMWSAPYNFDFYSNWLGLGMTKKGHTTVASGETWFDQMYDGNSDSNFEFHRKEYDDTEDPLTWWDSEFHIRSVMTTEHNAQVNVTFK</sequence>
<name>A0A499RIY0_9CAEN</name>
<dbReference type="Gene3D" id="2.60.270.20">
    <property type="entry name" value="Cytolysin/lectin"/>
    <property type="match status" value="1"/>
</dbReference>
<evidence type="ECO:0000256" key="1">
    <source>
        <dbReference type="ARBA" id="ARBA00004175"/>
    </source>
</evidence>
<dbReference type="GO" id="GO:0042151">
    <property type="term" value="C:nematocyst"/>
    <property type="evidence" value="ECO:0007669"/>
    <property type="project" value="UniProtKB-SubCell"/>
</dbReference>
<protein>
    <submittedName>
        <fullName evidence="7">Coluporin-30</fullName>
    </submittedName>
</protein>
<dbReference type="InterPro" id="IPR050677">
    <property type="entry name" value="Actinoporin_PFT"/>
</dbReference>
<dbReference type="EMBL" id="MH194233">
    <property type="protein sequence ID" value="AXS67902.1"/>
    <property type="molecule type" value="mRNA"/>
</dbReference>
<keyword evidence="5" id="KW-0166">Nematocyst</keyword>
<proteinExistence type="evidence at transcript level"/>
<dbReference type="InterPro" id="IPR015926">
    <property type="entry name" value="Cytolysin/lectin"/>
</dbReference>
<dbReference type="GO" id="GO:0044218">
    <property type="term" value="C:other organism cell membrane"/>
    <property type="evidence" value="ECO:0007669"/>
    <property type="project" value="UniProtKB-KW"/>
</dbReference>
<dbReference type="PANTHER" id="PTHR40388">
    <property type="entry name" value="BRYOPORIN"/>
    <property type="match status" value="1"/>
</dbReference>
<feature type="signal peptide" evidence="6">
    <location>
        <begin position="1"/>
        <end position="28"/>
    </location>
</feature>
<accession>A0A499RIY0</accession>
<evidence type="ECO:0000256" key="4">
    <source>
        <dbReference type="ARBA" id="ARBA00023298"/>
    </source>
</evidence>
<evidence type="ECO:0000256" key="2">
    <source>
        <dbReference type="ARBA" id="ARBA00004532"/>
    </source>
</evidence>
<dbReference type="SUPFAM" id="SSF63724">
    <property type="entry name" value="Cytolysin/lectin"/>
    <property type="match status" value="1"/>
</dbReference>
<comment type="subcellular location">
    <subcellularLocation>
        <location evidence="2">Nematocyst</location>
    </subcellularLocation>
    <subcellularLocation>
        <location evidence="1">Target cell membrane</location>
    </subcellularLocation>
</comment>
<evidence type="ECO:0000313" key="7">
    <source>
        <dbReference type="EMBL" id="AXS67902.1"/>
    </source>
</evidence>
<keyword evidence="4" id="KW-1053">Target membrane</keyword>
<evidence type="ECO:0000256" key="6">
    <source>
        <dbReference type="SAM" id="SignalP"/>
    </source>
</evidence>